<dbReference type="EnsemblFungi" id="EJT77652">
    <property type="protein sequence ID" value="EJT77652"/>
    <property type="gene ID" value="GGTG_02756"/>
</dbReference>
<dbReference type="PROSITE" id="PS51767">
    <property type="entry name" value="PEPTIDASE_A1"/>
    <property type="match status" value="1"/>
</dbReference>
<evidence type="ECO:0000256" key="3">
    <source>
        <dbReference type="SAM" id="SignalP"/>
    </source>
</evidence>
<dbReference type="InterPro" id="IPR033121">
    <property type="entry name" value="PEPTIDASE_A1"/>
</dbReference>
<dbReference type="VEuPathDB" id="FungiDB:GGTG_02756"/>
<evidence type="ECO:0000313" key="5">
    <source>
        <dbReference type="EMBL" id="EJT77652.1"/>
    </source>
</evidence>
<dbReference type="Gene3D" id="2.40.70.10">
    <property type="entry name" value="Acid Proteases"/>
    <property type="match status" value="2"/>
</dbReference>
<dbReference type="CDD" id="cd05471">
    <property type="entry name" value="pepsin_like"/>
    <property type="match status" value="1"/>
</dbReference>
<dbReference type="RefSeq" id="XP_009218797.1">
    <property type="nucleotide sequence ID" value="XM_009220533.1"/>
</dbReference>
<evidence type="ECO:0000313" key="6">
    <source>
        <dbReference type="EnsemblFungi" id="EJT77652"/>
    </source>
</evidence>
<feature type="region of interest" description="Disordered" evidence="1">
    <location>
        <begin position="697"/>
        <end position="881"/>
    </location>
</feature>
<reference evidence="6" key="5">
    <citation type="submission" date="2018-04" db="UniProtKB">
        <authorList>
            <consortium name="EnsemblFungi"/>
        </authorList>
    </citation>
    <scope>IDENTIFICATION</scope>
    <source>
        <strain evidence="6">R3-111a-1</strain>
    </source>
</reference>
<dbReference type="GeneID" id="20343214"/>
<reference evidence="6" key="4">
    <citation type="journal article" date="2015" name="G3 (Bethesda)">
        <title>Genome sequences of three phytopathogenic species of the Magnaporthaceae family of fungi.</title>
        <authorList>
            <person name="Okagaki L.H."/>
            <person name="Nunes C.C."/>
            <person name="Sailsbery J."/>
            <person name="Clay B."/>
            <person name="Brown D."/>
            <person name="John T."/>
            <person name="Oh Y."/>
            <person name="Young N."/>
            <person name="Fitzgerald M."/>
            <person name="Haas B.J."/>
            <person name="Zeng Q."/>
            <person name="Young S."/>
            <person name="Adiconis X."/>
            <person name="Fan L."/>
            <person name="Levin J.Z."/>
            <person name="Mitchell T.K."/>
            <person name="Okubara P.A."/>
            <person name="Farman M.L."/>
            <person name="Kohn L.M."/>
            <person name="Birren B."/>
            <person name="Ma L.-J."/>
            <person name="Dean R.A."/>
        </authorList>
    </citation>
    <scope>NUCLEOTIDE SEQUENCE</scope>
    <source>
        <strain evidence="6">R3-111a-1</strain>
    </source>
</reference>
<evidence type="ECO:0000256" key="1">
    <source>
        <dbReference type="SAM" id="MobiDB-lite"/>
    </source>
</evidence>
<dbReference type="eggNOG" id="ENOG502RV5I">
    <property type="taxonomic scope" value="Eukaryota"/>
</dbReference>
<sequence>MRLSPGSSASLGDVLVLLLPLLAPANAAAVTDGLWLQPSSKWLGVDGTWSTFELAVGGPAVTVQLLPNTALSEIWAVSKNICQGVQQCITDRGGVYDQRSSKSCTSIGTWALGLTNTGWNDSNGAYGLDTVAVHNSLTGITNDANGALIASIESMDYYQGFLGLGVTQGKFNNKVVNPFISQLAETYGTIPSHSYGYTAGFFHAEPSCPGSLILGGYDPLRFVSHKTEFRLHPDTRLPQARLRGITVQAADGTSTPSAWNGSSSSLVTMSDSLMVIIDTSLPYLTLPQMVCDRFASALDLVYNDTLGVYTYRTIDQYNSFLKAKPFSFTFSLSGWDNTDDFGKPLETRGVVNVTLSSAAFAQLLRFPYRKRMAITDPSIPYFPLRRAKNVNEIVLGRVFMQEAYLVTKYDEEVFSVYQARFPIDAATNYSVESIARSPNSEYPQFVGLPKSGGPGLDAGQTAGIVVSVILVSAICAFALWYCRRRRRRRQAVKEMVLPPDSPMDELKDTESAMKADTPLSPVARMFAILQGRRRTRMAETTGGVDGGPPQPAEVGADASHERYEMPAPVAPVELAANEIHSSDEATELGTEGSQQNVSEYELERRKLHRQLQGQLPLYTGPPRSLDGAAEEQGKSQDVSTVAHYRPETGEGSSPISFPSDGNNSNSLPSLPSPVSPRDPDWLAIKMAGLPSPMTLAPQYPPGLFGRSKSNANRSLTSSPTDPSFYKQARKDAEDTAVGRSISSSSRQSGGRGSSVSDGSQSPTFQHSPIDHQEIVCLGPLPENIRLPLQNPPKTRRQQPLVPQLIGPEGRKVTASPIPEDPADARHLRIPPRSAASVPSSSPGLHTASPPRSAGDPRFNLRIDPGLTAPPTPGVRRGSADTLGSNFTVEEQEEEWKQVEFTRQQSLRIAGTPTSPSSFERFDPAAELVHVPQVPDKRYSWEEDKR</sequence>
<dbReference type="Proteomes" id="UP000006039">
    <property type="component" value="Unassembled WGS sequence"/>
</dbReference>
<feature type="compositionally biased region" description="Low complexity" evidence="1">
    <location>
        <begin position="658"/>
        <end position="669"/>
    </location>
</feature>
<feature type="domain" description="Peptidase A1" evidence="4">
    <location>
        <begin position="50"/>
        <end position="417"/>
    </location>
</feature>
<accession>J3NNA0</accession>
<dbReference type="STRING" id="644352.J3NNA0"/>
<feature type="transmembrane region" description="Helical" evidence="2">
    <location>
        <begin position="462"/>
        <end position="482"/>
    </location>
</feature>
<dbReference type="InterPro" id="IPR021109">
    <property type="entry name" value="Peptidase_aspartic_dom_sf"/>
</dbReference>
<evidence type="ECO:0000313" key="7">
    <source>
        <dbReference type="Proteomes" id="UP000006039"/>
    </source>
</evidence>
<feature type="chain" id="PRO_5015094244" description="Peptidase A1 domain-containing protein" evidence="3">
    <location>
        <begin position="28"/>
        <end position="945"/>
    </location>
</feature>
<evidence type="ECO:0000256" key="2">
    <source>
        <dbReference type="SAM" id="Phobius"/>
    </source>
</evidence>
<keyword evidence="7" id="KW-1185">Reference proteome</keyword>
<dbReference type="EMBL" id="GL385396">
    <property type="protein sequence ID" value="EJT77652.1"/>
    <property type="molecule type" value="Genomic_DNA"/>
</dbReference>
<protein>
    <recommendedName>
        <fullName evidence="4">Peptidase A1 domain-containing protein</fullName>
    </recommendedName>
</protein>
<dbReference type="SUPFAM" id="SSF50630">
    <property type="entry name" value="Acid proteases"/>
    <property type="match status" value="1"/>
</dbReference>
<feature type="compositionally biased region" description="Low complexity" evidence="1">
    <location>
        <begin position="830"/>
        <end position="842"/>
    </location>
</feature>
<organism evidence="5">
    <name type="scientific">Gaeumannomyces tritici (strain R3-111a-1)</name>
    <name type="common">Wheat and barley take-all root rot fungus</name>
    <name type="synonym">Gaeumannomyces graminis var. tritici</name>
    <dbReference type="NCBI Taxonomy" id="644352"/>
    <lineage>
        <taxon>Eukaryota</taxon>
        <taxon>Fungi</taxon>
        <taxon>Dikarya</taxon>
        <taxon>Ascomycota</taxon>
        <taxon>Pezizomycotina</taxon>
        <taxon>Sordariomycetes</taxon>
        <taxon>Sordariomycetidae</taxon>
        <taxon>Magnaporthales</taxon>
        <taxon>Magnaporthaceae</taxon>
        <taxon>Gaeumannomyces</taxon>
    </lineage>
</organism>
<proteinExistence type="predicted"/>
<keyword evidence="2" id="KW-0472">Membrane</keyword>
<dbReference type="InterPro" id="IPR034164">
    <property type="entry name" value="Pepsin-like_dom"/>
</dbReference>
<feature type="signal peptide" evidence="3">
    <location>
        <begin position="1"/>
        <end position="27"/>
    </location>
</feature>
<evidence type="ECO:0000259" key="4">
    <source>
        <dbReference type="PROSITE" id="PS51767"/>
    </source>
</evidence>
<keyword evidence="2" id="KW-0812">Transmembrane</keyword>
<dbReference type="AlphaFoldDB" id="J3NNA0"/>
<name>J3NNA0_GAET3</name>
<reference evidence="5" key="2">
    <citation type="submission" date="2010-07" db="EMBL/GenBank/DDBJ databases">
        <authorList>
            <consortium name="The Broad Institute Genome Sequencing Platform"/>
            <consortium name="Broad Institute Genome Sequencing Center for Infectious Disease"/>
            <person name="Ma L.-J."/>
            <person name="Dead R."/>
            <person name="Young S."/>
            <person name="Zeng Q."/>
            <person name="Koehrsen M."/>
            <person name="Alvarado L."/>
            <person name="Berlin A."/>
            <person name="Chapman S.B."/>
            <person name="Chen Z."/>
            <person name="Freedman E."/>
            <person name="Gellesch M."/>
            <person name="Goldberg J."/>
            <person name="Griggs A."/>
            <person name="Gujja S."/>
            <person name="Heilman E.R."/>
            <person name="Heiman D."/>
            <person name="Hepburn T."/>
            <person name="Howarth C."/>
            <person name="Jen D."/>
            <person name="Larson L."/>
            <person name="Mehta T."/>
            <person name="Neiman D."/>
            <person name="Pearson M."/>
            <person name="Roberts A."/>
            <person name="Saif S."/>
            <person name="Shea T."/>
            <person name="Shenoy N."/>
            <person name="Sisk P."/>
            <person name="Stolte C."/>
            <person name="Sykes S."/>
            <person name="Walk T."/>
            <person name="White J."/>
            <person name="Yandava C."/>
            <person name="Haas B."/>
            <person name="Nusbaum C."/>
            <person name="Birren B."/>
        </authorList>
    </citation>
    <scope>NUCLEOTIDE SEQUENCE</scope>
    <source>
        <strain evidence="5">R3-111a-1</strain>
    </source>
</reference>
<dbReference type="Pfam" id="PF00026">
    <property type="entry name" value="Asp"/>
    <property type="match status" value="1"/>
</dbReference>
<dbReference type="HOGENOM" id="CLU_009988_1_0_1"/>
<feature type="compositionally biased region" description="Low complexity" evidence="1">
    <location>
        <begin position="737"/>
        <end position="761"/>
    </location>
</feature>
<keyword evidence="3" id="KW-0732">Signal</keyword>
<reference evidence="5" key="3">
    <citation type="submission" date="2010-09" db="EMBL/GenBank/DDBJ databases">
        <title>Annotation of Gaeumannomyces graminis var. tritici R3-111a-1.</title>
        <authorList>
            <consortium name="The Broad Institute Genome Sequencing Platform"/>
            <person name="Ma L.-J."/>
            <person name="Dead R."/>
            <person name="Young S.K."/>
            <person name="Zeng Q."/>
            <person name="Gargeya S."/>
            <person name="Fitzgerald M."/>
            <person name="Haas B."/>
            <person name="Abouelleil A."/>
            <person name="Alvarado L."/>
            <person name="Arachchi H.M."/>
            <person name="Berlin A."/>
            <person name="Brown A."/>
            <person name="Chapman S.B."/>
            <person name="Chen Z."/>
            <person name="Dunbar C."/>
            <person name="Freedman E."/>
            <person name="Gearin G."/>
            <person name="Gellesch M."/>
            <person name="Goldberg J."/>
            <person name="Griggs A."/>
            <person name="Gujja S."/>
            <person name="Heiman D."/>
            <person name="Howarth C."/>
            <person name="Larson L."/>
            <person name="Lui A."/>
            <person name="MacDonald P.J.P."/>
            <person name="Mehta T."/>
            <person name="Montmayeur A."/>
            <person name="Murphy C."/>
            <person name="Neiman D."/>
            <person name="Pearson M."/>
            <person name="Priest M."/>
            <person name="Roberts A."/>
            <person name="Saif S."/>
            <person name="Shea T."/>
            <person name="Shenoy N."/>
            <person name="Sisk P."/>
            <person name="Stolte C."/>
            <person name="Sykes S."/>
            <person name="Yandava C."/>
            <person name="Wortman J."/>
            <person name="Nusbaum C."/>
            <person name="Birren B."/>
        </authorList>
    </citation>
    <scope>NUCLEOTIDE SEQUENCE</scope>
    <source>
        <strain evidence="5">R3-111a-1</strain>
    </source>
</reference>
<feature type="region of interest" description="Disordered" evidence="1">
    <location>
        <begin position="615"/>
        <end position="679"/>
    </location>
</feature>
<reference evidence="7" key="1">
    <citation type="submission" date="2010-07" db="EMBL/GenBank/DDBJ databases">
        <title>The genome sequence of Gaeumannomyces graminis var. tritici strain R3-111a-1.</title>
        <authorList>
            <consortium name="The Broad Institute Genome Sequencing Platform"/>
            <person name="Ma L.-J."/>
            <person name="Dead R."/>
            <person name="Young S."/>
            <person name="Zeng Q."/>
            <person name="Koehrsen M."/>
            <person name="Alvarado L."/>
            <person name="Berlin A."/>
            <person name="Chapman S.B."/>
            <person name="Chen Z."/>
            <person name="Freedman E."/>
            <person name="Gellesch M."/>
            <person name="Goldberg J."/>
            <person name="Griggs A."/>
            <person name="Gujja S."/>
            <person name="Heilman E.R."/>
            <person name="Heiman D."/>
            <person name="Hepburn T."/>
            <person name="Howarth C."/>
            <person name="Jen D."/>
            <person name="Larson L."/>
            <person name="Mehta T."/>
            <person name="Neiman D."/>
            <person name="Pearson M."/>
            <person name="Roberts A."/>
            <person name="Saif S."/>
            <person name="Shea T."/>
            <person name="Shenoy N."/>
            <person name="Sisk P."/>
            <person name="Stolte C."/>
            <person name="Sykes S."/>
            <person name="Walk T."/>
            <person name="White J."/>
            <person name="Yandava C."/>
            <person name="Haas B."/>
            <person name="Nusbaum C."/>
            <person name="Birren B."/>
        </authorList>
    </citation>
    <scope>NUCLEOTIDE SEQUENCE [LARGE SCALE GENOMIC DNA]</scope>
    <source>
        <strain evidence="7">R3-111a-1</strain>
    </source>
</reference>
<feature type="region of interest" description="Disordered" evidence="1">
    <location>
        <begin position="537"/>
        <end position="557"/>
    </location>
</feature>
<feature type="compositionally biased region" description="Polar residues" evidence="1">
    <location>
        <begin position="707"/>
        <end position="721"/>
    </location>
</feature>
<gene>
    <name evidence="6" type="primary">20343214</name>
    <name evidence="5" type="ORF">GGTG_02756</name>
</gene>
<keyword evidence="2" id="KW-1133">Transmembrane helix</keyword>
<dbReference type="OrthoDB" id="5233646at2759"/>